<name>A0A6L2PIC4_COPFO</name>
<dbReference type="Proteomes" id="UP000502823">
    <property type="component" value="Unassembled WGS sequence"/>
</dbReference>
<gene>
    <name evidence="1" type="ORF">Cfor_10062</name>
</gene>
<evidence type="ECO:0000313" key="1">
    <source>
        <dbReference type="EMBL" id="GFG30345.1"/>
    </source>
</evidence>
<protein>
    <recommendedName>
        <fullName evidence="3">Endonuclease/exonuclease/phosphatase domain-containing protein</fullName>
    </recommendedName>
</protein>
<dbReference type="InParanoid" id="A0A6L2PIC4"/>
<dbReference type="InterPro" id="IPR036691">
    <property type="entry name" value="Endo/exonu/phosph_ase_sf"/>
</dbReference>
<keyword evidence="2" id="KW-1185">Reference proteome</keyword>
<sequence length="130" mass="14913">MHLNTNNNGQRPVESAAAKNVVVSSTCFPHKEIHKQTWRSPDGKTNNQINHILTDKRHASSIQDVKSCRGASSDSDHFLVRGKFRCKISYSKQEPNRNATKFHEETLTEPSMVMRFQQQLGKEFEKTENE</sequence>
<dbReference type="Gene3D" id="3.60.10.10">
    <property type="entry name" value="Endonuclease/exonuclease/phosphatase"/>
    <property type="match status" value="1"/>
</dbReference>
<dbReference type="EMBL" id="BLKM01007315">
    <property type="protein sequence ID" value="GFG30345.1"/>
    <property type="molecule type" value="Genomic_DNA"/>
</dbReference>
<comment type="caution">
    <text evidence="1">The sequence shown here is derived from an EMBL/GenBank/DDBJ whole genome shotgun (WGS) entry which is preliminary data.</text>
</comment>
<proteinExistence type="predicted"/>
<evidence type="ECO:0008006" key="3">
    <source>
        <dbReference type="Google" id="ProtNLM"/>
    </source>
</evidence>
<dbReference type="AlphaFoldDB" id="A0A6L2PIC4"/>
<accession>A0A6L2PIC4</accession>
<reference evidence="2" key="1">
    <citation type="submission" date="2020-01" db="EMBL/GenBank/DDBJ databases">
        <title>Draft genome sequence of the Termite Coptotermes fromosanus.</title>
        <authorList>
            <person name="Itakura S."/>
            <person name="Yosikawa Y."/>
            <person name="Umezawa K."/>
        </authorList>
    </citation>
    <scope>NUCLEOTIDE SEQUENCE [LARGE SCALE GENOMIC DNA]</scope>
</reference>
<dbReference type="OrthoDB" id="8049952at2759"/>
<organism evidence="1 2">
    <name type="scientific">Coptotermes formosanus</name>
    <name type="common">Formosan subterranean termite</name>
    <dbReference type="NCBI Taxonomy" id="36987"/>
    <lineage>
        <taxon>Eukaryota</taxon>
        <taxon>Metazoa</taxon>
        <taxon>Ecdysozoa</taxon>
        <taxon>Arthropoda</taxon>
        <taxon>Hexapoda</taxon>
        <taxon>Insecta</taxon>
        <taxon>Pterygota</taxon>
        <taxon>Neoptera</taxon>
        <taxon>Polyneoptera</taxon>
        <taxon>Dictyoptera</taxon>
        <taxon>Blattodea</taxon>
        <taxon>Blattoidea</taxon>
        <taxon>Termitoidae</taxon>
        <taxon>Rhinotermitidae</taxon>
        <taxon>Coptotermes</taxon>
    </lineage>
</organism>
<evidence type="ECO:0000313" key="2">
    <source>
        <dbReference type="Proteomes" id="UP000502823"/>
    </source>
</evidence>